<evidence type="ECO:0000313" key="3">
    <source>
        <dbReference type="Proteomes" id="UP001303373"/>
    </source>
</evidence>
<feature type="region of interest" description="Disordered" evidence="1">
    <location>
        <begin position="269"/>
        <end position="347"/>
    </location>
</feature>
<gene>
    <name evidence="2" type="ORF">R9X50_00705500</name>
</gene>
<dbReference type="Proteomes" id="UP001303373">
    <property type="component" value="Chromosome 12"/>
</dbReference>
<feature type="compositionally biased region" description="Low complexity" evidence="1">
    <location>
        <begin position="302"/>
        <end position="337"/>
    </location>
</feature>
<evidence type="ECO:0000313" key="2">
    <source>
        <dbReference type="EMBL" id="WPH04167.1"/>
    </source>
</evidence>
<sequence length="347" mass="36913">MNPIAGSYAPPASFAANFSAAQNTPAAAAANSSSPHQYFNAHAFASNNDASSTPQALSSPAAGLMQPPRPPFAASHVTRQHSLSASPQKPAPASLPGSAAQSTPPQKYPMAAPPLPQTPGGQQSGNRSAAASPNPPQSPGSQSLEQQRVALLLEVNVLLLQEITRLQGAGSGGALSPAHSQQLRAAGQPDNLASEDFIQTMRRLQANLGYLMPTAQANSPDSPARPKPEGPAHMTPPPHMVAALGSKYEELKGLFPGWMGATARNIPNQQAHQPQLQPPQQQPQQPPPQQQQQQQPPPPPQQQNIQMQMQMQQMQQQYQQQMQQQMQQQQQQQMQQQYGSGAGSPTL</sequence>
<name>A0AAQ3M913_9PEZI</name>
<feature type="compositionally biased region" description="Pro residues" evidence="1">
    <location>
        <begin position="276"/>
        <end position="301"/>
    </location>
</feature>
<proteinExistence type="predicted"/>
<feature type="compositionally biased region" description="Polar residues" evidence="1">
    <location>
        <begin position="45"/>
        <end position="58"/>
    </location>
</feature>
<dbReference type="AlphaFoldDB" id="A0AAQ3M913"/>
<feature type="region of interest" description="Disordered" evidence="1">
    <location>
        <begin position="169"/>
        <end position="189"/>
    </location>
</feature>
<evidence type="ECO:0000256" key="1">
    <source>
        <dbReference type="SAM" id="MobiDB-lite"/>
    </source>
</evidence>
<accession>A0AAQ3M913</accession>
<feature type="region of interest" description="Disordered" evidence="1">
    <location>
        <begin position="44"/>
        <end position="144"/>
    </location>
</feature>
<feature type="region of interest" description="Disordered" evidence="1">
    <location>
        <begin position="213"/>
        <end position="240"/>
    </location>
</feature>
<keyword evidence="3" id="KW-1185">Reference proteome</keyword>
<reference evidence="2 3" key="1">
    <citation type="submission" date="2023-11" db="EMBL/GenBank/DDBJ databases">
        <title>An acidophilic fungus is an integral part of prey digestion in a carnivorous sundew plant.</title>
        <authorList>
            <person name="Tsai I.J."/>
        </authorList>
    </citation>
    <scope>NUCLEOTIDE SEQUENCE [LARGE SCALE GENOMIC DNA]</scope>
    <source>
        <strain evidence="2">169a</strain>
    </source>
</reference>
<dbReference type="EMBL" id="CP138591">
    <property type="protein sequence ID" value="WPH04167.1"/>
    <property type="molecule type" value="Genomic_DNA"/>
</dbReference>
<protein>
    <submittedName>
        <fullName evidence="2">Uncharacterized protein</fullName>
    </submittedName>
</protein>
<organism evidence="2 3">
    <name type="scientific">Acrodontium crateriforme</name>
    <dbReference type="NCBI Taxonomy" id="150365"/>
    <lineage>
        <taxon>Eukaryota</taxon>
        <taxon>Fungi</taxon>
        <taxon>Dikarya</taxon>
        <taxon>Ascomycota</taxon>
        <taxon>Pezizomycotina</taxon>
        <taxon>Dothideomycetes</taxon>
        <taxon>Dothideomycetidae</taxon>
        <taxon>Mycosphaerellales</taxon>
        <taxon>Teratosphaeriaceae</taxon>
        <taxon>Acrodontium</taxon>
    </lineage>
</organism>